<dbReference type="Pfam" id="PF00561">
    <property type="entry name" value="Abhydrolase_1"/>
    <property type="match status" value="1"/>
</dbReference>
<dbReference type="EMBL" id="JMCC02000066">
    <property type="protein sequence ID" value="KIG14749.1"/>
    <property type="molecule type" value="Genomic_DNA"/>
</dbReference>
<name>A0A0C1ZAT7_9BACT</name>
<dbReference type="SUPFAM" id="SSF53474">
    <property type="entry name" value="alpha/beta-Hydrolases"/>
    <property type="match status" value="1"/>
</dbReference>
<dbReference type="InterPro" id="IPR029058">
    <property type="entry name" value="AB_hydrolase_fold"/>
</dbReference>
<comment type="caution">
    <text evidence="2">The sequence shown here is derived from an EMBL/GenBank/DDBJ whole genome shotgun (WGS) entry which is preliminary data.</text>
</comment>
<sequence length="316" mass="34837">MVSMSDRQHWVRHWVRRDDGARLYVRSLGAPSERPALLILDGIGCAGWAFRKLGPQLAQGSGHGPGSERQVVLMHYRGHGKSPSPPRPWQLGMHTLADDAAAVCDALGVGRVIALGFSMGFQVALEFYRRHRQRTAALISLAGPPGQPLASFRGTDAFSFALPLVVGITRVAQQMTRRVWASVLPSQRAIDFALRHEVNSERIDSRDFELYLRQMADMNPELFAAMLEQAQRHTAEDILAKIRVPTMVVAGARDEFVPVSRLRAMAFAIPGARWEVIEGATHALPAEFPNELAAHIASFLAELPEEQSEAQPETPS</sequence>
<dbReference type="InterPro" id="IPR000073">
    <property type="entry name" value="AB_hydrolase_1"/>
</dbReference>
<reference evidence="2 3" key="1">
    <citation type="submission" date="2014-12" db="EMBL/GenBank/DDBJ databases">
        <title>Genome assembly of Enhygromyxa salina DSM 15201.</title>
        <authorList>
            <person name="Sharma G."/>
            <person name="Subramanian S."/>
        </authorList>
    </citation>
    <scope>NUCLEOTIDE SEQUENCE [LARGE SCALE GENOMIC DNA]</scope>
    <source>
        <strain evidence="2 3">DSM 15201</strain>
    </source>
</reference>
<dbReference type="GO" id="GO:0016787">
    <property type="term" value="F:hydrolase activity"/>
    <property type="evidence" value="ECO:0007669"/>
    <property type="project" value="UniProtKB-KW"/>
</dbReference>
<proteinExistence type="predicted"/>
<dbReference type="PANTHER" id="PTHR43194:SF5">
    <property type="entry name" value="PIMELOYL-[ACYL-CARRIER PROTEIN] METHYL ESTER ESTERASE"/>
    <property type="match status" value="1"/>
</dbReference>
<dbReference type="InterPro" id="IPR050228">
    <property type="entry name" value="Carboxylesterase_BioH"/>
</dbReference>
<feature type="domain" description="AB hydrolase-1" evidence="1">
    <location>
        <begin position="35"/>
        <end position="284"/>
    </location>
</feature>
<evidence type="ECO:0000313" key="2">
    <source>
        <dbReference type="EMBL" id="KIG14749.1"/>
    </source>
</evidence>
<organism evidence="2 3">
    <name type="scientific">Enhygromyxa salina</name>
    <dbReference type="NCBI Taxonomy" id="215803"/>
    <lineage>
        <taxon>Bacteria</taxon>
        <taxon>Pseudomonadati</taxon>
        <taxon>Myxococcota</taxon>
        <taxon>Polyangia</taxon>
        <taxon>Nannocystales</taxon>
        <taxon>Nannocystaceae</taxon>
        <taxon>Enhygromyxa</taxon>
    </lineage>
</organism>
<keyword evidence="2" id="KW-0378">Hydrolase</keyword>
<evidence type="ECO:0000313" key="3">
    <source>
        <dbReference type="Proteomes" id="UP000031599"/>
    </source>
</evidence>
<evidence type="ECO:0000259" key="1">
    <source>
        <dbReference type="Pfam" id="PF00561"/>
    </source>
</evidence>
<dbReference type="PANTHER" id="PTHR43194">
    <property type="entry name" value="HYDROLASE ALPHA/BETA FOLD FAMILY"/>
    <property type="match status" value="1"/>
</dbReference>
<protein>
    <submittedName>
        <fullName evidence="2">Alpha/beta hydrolase fold protein</fullName>
    </submittedName>
</protein>
<dbReference type="AlphaFoldDB" id="A0A0C1ZAT7"/>
<dbReference type="Proteomes" id="UP000031599">
    <property type="component" value="Unassembled WGS sequence"/>
</dbReference>
<gene>
    <name evidence="2" type="ORF">DB30_06335</name>
</gene>
<dbReference type="Gene3D" id="3.40.50.1820">
    <property type="entry name" value="alpha/beta hydrolase"/>
    <property type="match status" value="1"/>
</dbReference>
<accession>A0A0C1ZAT7</accession>